<dbReference type="RefSeq" id="WP_306984630.1">
    <property type="nucleotide sequence ID" value="NZ_JAUSUA010000005.1"/>
</dbReference>
<evidence type="ECO:0000313" key="7">
    <source>
        <dbReference type="EMBL" id="MDQ0208522.1"/>
    </source>
</evidence>
<gene>
    <name evidence="7" type="ORF">J2S05_003333</name>
</gene>
<organism evidence="7 8">
    <name type="scientific">Alkalicoccobacillus murimartini</name>
    <dbReference type="NCBI Taxonomy" id="171685"/>
    <lineage>
        <taxon>Bacteria</taxon>
        <taxon>Bacillati</taxon>
        <taxon>Bacillota</taxon>
        <taxon>Bacilli</taxon>
        <taxon>Bacillales</taxon>
        <taxon>Bacillaceae</taxon>
        <taxon>Alkalicoccobacillus</taxon>
    </lineage>
</organism>
<dbReference type="SUPFAM" id="SSF109854">
    <property type="entry name" value="DinB/YfiT-like putative metalloenzymes"/>
    <property type="match status" value="1"/>
</dbReference>
<dbReference type="NCBIfam" id="NF009807">
    <property type="entry name" value="PRK13291.1"/>
    <property type="match status" value="1"/>
</dbReference>
<feature type="domain" description="DinB-like" evidence="6">
    <location>
        <begin position="29"/>
        <end position="162"/>
    </location>
</feature>
<name>A0ABT9YKW9_9BACI</name>
<comment type="similarity">
    <text evidence="5">Belongs to the metal hydrolase YfiT family.</text>
</comment>
<proteinExistence type="inferred from homology"/>
<feature type="binding site" evidence="5">
    <location>
        <position position="155"/>
    </location>
    <ligand>
        <name>Zn(2+)</name>
        <dbReference type="ChEBI" id="CHEBI:29105"/>
    </ligand>
</feature>
<evidence type="ECO:0000256" key="2">
    <source>
        <dbReference type="ARBA" id="ARBA00022723"/>
    </source>
</evidence>
<comment type="caution">
    <text evidence="7">The sequence shown here is derived from an EMBL/GenBank/DDBJ whole genome shotgun (WGS) entry which is preliminary data.</text>
</comment>
<evidence type="ECO:0000256" key="5">
    <source>
        <dbReference type="HAMAP-Rule" id="MF_01256"/>
    </source>
</evidence>
<dbReference type="HAMAP" id="MF_01256">
    <property type="entry name" value="YfiT_hydrol"/>
    <property type="match status" value="1"/>
</dbReference>
<dbReference type="Pfam" id="PF12867">
    <property type="entry name" value="DinB_2"/>
    <property type="match status" value="1"/>
</dbReference>
<comment type="subunit">
    <text evidence="5">Homodimer.</text>
</comment>
<keyword evidence="3 5" id="KW-0378">Hydrolase</keyword>
<reference evidence="7 8" key="1">
    <citation type="submission" date="2023-07" db="EMBL/GenBank/DDBJ databases">
        <title>Genomic Encyclopedia of Type Strains, Phase IV (KMG-IV): sequencing the most valuable type-strain genomes for metagenomic binning, comparative biology and taxonomic classification.</title>
        <authorList>
            <person name="Goeker M."/>
        </authorList>
    </citation>
    <scope>NUCLEOTIDE SEQUENCE [LARGE SCALE GENOMIC DNA]</scope>
    <source>
        <strain evidence="7 8">DSM 19154</strain>
    </source>
</reference>
<keyword evidence="2 5" id="KW-0479">Metal-binding</keyword>
<comment type="cofactor">
    <cofactor evidence="5">
        <name>Zn(2+)</name>
        <dbReference type="ChEBI" id="CHEBI:29105"/>
    </cofactor>
    <text evidence="5">Binds 1 zinc ion per subunit.</text>
</comment>
<sequence length="172" mass="20229">MDLRYPIGQFDQQTIINRDQIEQWIKDIEQAPIQLREAVQGLTDSQLDESYRPGGWTIRQVVHHVPDSHMNAYIRFKLALTEDHPTIRPYYEDRWADLPDSKHPIEASLQMLEALHNRWTKLLHALNDSDLERVFLHPESGEVKLATNIGIYAWHGKHHIAHVTSLRERMAW</sequence>
<dbReference type="InterPro" id="IPR034660">
    <property type="entry name" value="DinB/YfiT-like"/>
</dbReference>
<comment type="function">
    <text evidence="5">Possible metal-dependent hydrolase.</text>
</comment>
<evidence type="ECO:0000256" key="3">
    <source>
        <dbReference type="ARBA" id="ARBA00022801"/>
    </source>
</evidence>
<protein>
    <recommendedName>
        <fullName evidence="5">Putative metal-dependent hydrolase J2S05_003333</fullName>
        <ecNumber evidence="5">3.-.-.-</ecNumber>
    </recommendedName>
</protein>
<evidence type="ECO:0000256" key="1">
    <source>
        <dbReference type="ARBA" id="ARBA00022490"/>
    </source>
</evidence>
<dbReference type="Proteomes" id="UP001225034">
    <property type="component" value="Unassembled WGS sequence"/>
</dbReference>
<feature type="binding site" evidence="5">
    <location>
        <position position="64"/>
    </location>
    <ligand>
        <name>Zn(2+)</name>
        <dbReference type="ChEBI" id="CHEBI:29105"/>
    </ligand>
</feature>
<dbReference type="EMBL" id="JAUSUA010000005">
    <property type="protein sequence ID" value="MDQ0208522.1"/>
    <property type="molecule type" value="Genomic_DNA"/>
</dbReference>
<dbReference type="InterPro" id="IPR023774">
    <property type="entry name" value="Put_metal_dep_hydrolase_YfiT"/>
</dbReference>
<accession>A0ABT9YKW9</accession>
<keyword evidence="4 5" id="KW-0862">Zinc</keyword>
<evidence type="ECO:0000313" key="8">
    <source>
        <dbReference type="Proteomes" id="UP001225034"/>
    </source>
</evidence>
<keyword evidence="1 5" id="KW-0963">Cytoplasm</keyword>
<evidence type="ECO:0000256" key="4">
    <source>
        <dbReference type="ARBA" id="ARBA00022833"/>
    </source>
</evidence>
<dbReference type="Gene3D" id="1.20.120.450">
    <property type="entry name" value="dinb family like domain"/>
    <property type="match status" value="1"/>
</dbReference>
<feature type="binding site" evidence="5">
    <location>
        <position position="159"/>
    </location>
    <ligand>
        <name>Zn(2+)</name>
        <dbReference type="ChEBI" id="CHEBI:29105"/>
    </ligand>
</feature>
<dbReference type="InterPro" id="IPR024775">
    <property type="entry name" value="DinB-like"/>
</dbReference>
<keyword evidence="8" id="KW-1185">Reference proteome</keyword>
<comment type="subcellular location">
    <subcellularLocation>
        <location evidence="5">Cytoplasm</location>
    </subcellularLocation>
</comment>
<evidence type="ECO:0000259" key="6">
    <source>
        <dbReference type="Pfam" id="PF12867"/>
    </source>
</evidence>
<dbReference type="EC" id="3.-.-.-" evidence="5"/>